<gene>
    <name evidence="1" type="ORF">TSTA_080030</name>
</gene>
<reference evidence="2" key="1">
    <citation type="journal article" date="2015" name="Genome Announc.">
        <title>Genome sequence of the AIDS-associated pathogen Penicillium marneffei (ATCC18224) and its near taxonomic relative Talaromyces stipitatus (ATCC10500).</title>
        <authorList>
            <person name="Nierman W.C."/>
            <person name="Fedorova-Abrams N.D."/>
            <person name="Andrianopoulos A."/>
        </authorList>
    </citation>
    <scope>NUCLEOTIDE SEQUENCE [LARGE SCALE GENOMIC DNA]</scope>
    <source>
        <strain evidence="2">ATCC 10500 / CBS 375.48 / QM 6759 / NRRL 1006</strain>
    </source>
</reference>
<dbReference type="GeneID" id="8101253"/>
<dbReference type="VEuPathDB" id="FungiDB:TSTA_080030"/>
<organism evidence="1 2">
    <name type="scientific">Talaromyces stipitatus (strain ATCC 10500 / CBS 375.48 / QM 6759 / NRRL 1006)</name>
    <name type="common">Penicillium stipitatum</name>
    <dbReference type="NCBI Taxonomy" id="441959"/>
    <lineage>
        <taxon>Eukaryota</taxon>
        <taxon>Fungi</taxon>
        <taxon>Dikarya</taxon>
        <taxon>Ascomycota</taxon>
        <taxon>Pezizomycotina</taxon>
        <taxon>Eurotiomycetes</taxon>
        <taxon>Eurotiomycetidae</taxon>
        <taxon>Eurotiales</taxon>
        <taxon>Trichocomaceae</taxon>
        <taxon>Talaromyces</taxon>
        <taxon>Talaromyces sect. Talaromyces</taxon>
    </lineage>
</organism>
<dbReference type="RefSeq" id="XP_002342035.1">
    <property type="nucleotide sequence ID" value="XM_002341994.1"/>
</dbReference>
<name>B8LXR3_TALSN</name>
<dbReference type="OrthoDB" id="4229437at2759"/>
<dbReference type="PhylomeDB" id="B8LXR3"/>
<proteinExistence type="predicted"/>
<dbReference type="HOGENOM" id="CLU_1587596_0_0_1"/>
<dbReference type="InParanoid" id="B8LXR3"/>
<evidence type="ECO:0000313" key="2">
    <source>
        <dbReference type="Proteomes" id="UP000001745"/>
    </source>
</evidence>
<protein>
    <submittedName>
        <fullName evidence="1">Uncharacterized protein</fullName>
    </submittedName>
</protein>
<accession>B8LXR3</accession>
<dbReference type="AlphaFoldDB" id="B8LXR3"/>
<dbReference type="EMBL" id="EQ962652">
    <property type="protein sequence ID" value="EED24648.1"/>
    <property type="molecule type" value="Genomic_DNA"/>
</dbReference>
<keyword evidence="2" id="KW-1185">Reference proteome</keyword>
<sequence>MSITSGSLHRLSDENEERRLRALMAQNPPQIPYHGVYVRQADGQAGQPAEPMRHWDPRGLIDPIYEGKRRQQAVAKKVKTIQAKVQKELNSISDQRPALVDQIQELKGELEKDFNDLDRLIVSLTVHWVHIEDEIAREYGYRQANDDQLKILGLAYTDAKEKWYRTHSER</sequence>
<dbReference type="Proteomes" id="UP000001745">
    <property type="component" value="Unassembled WGS sequence"/>
</dbReference>
<evidence type="ECO:0000313" key="1">
    <source>
        <dbReference type="EMBL" id="EED24648.1"/>
    </source>
</evidence>